<gene>
    <name evidence="1" type="ORF">JIN87_16915</name>
</gene>
<organism evidence="1 2">
    <name type="scientific">Pelagicoccus mobilis</name>
    <dbReference type="NCBI Taxonomy" id="415221"/>
    <lineage>
        <taxon>Bacteria</taxon>
        <taxon>Pseudomonadati</taxon>
        <taxon>Verrucomicrobiota</taxon>
        <taxon>Opitutia</taxon>
        <taxon>Puniceicoccales</taxon>
        <taxon>Pelagicoccaceae</taxon>
        <taxon>Pelagicoccus</taxon>
    </lineage>
</organism>
<evidence type="ECO:0000313" key="1">
    <source>
        <dbReference type="EMBL" id="MBK1878565.1"/>
    </source>
</evidence>
<keyword evidence="2" id="KW-1185">Reference proteome</keyword>
<proteinExistence type="predicted"/>
<dbReference type="Proteomes" id="UP000617628">
    <property type="component" value="Unassembled WGS sequence"/>
</dbReference>
<sequence length="136" mass="14665">MRVVARYQKADDAYLAASVLEGSGLSPHIRDGHTIGVDWFYSQAIGGVKLEVPEGEFEKAVELLGLPPVEEPTLKCPYCDSAKVKVRELSGVAALGIVLFGFAVPLKTRKADCLDCKTSLKVSTNENGEQVAEKID</sequence>
<dbReference type="RefSeq" id="WP_200356777.1">
    <property type="nucleotide sequence ID" value="NZ_JAENIL010000032.1"/>
</dbReference>
<name>A0A934RZT5_9BACT</name>
<dbReference type="AlphaFoldDB" id="A0A934RZT5"/>
<evidence type="ECO:0008006" key="3">
    <source>
        <dbReference type="Google" id="ProtNLM"/>
    </source>
</evidence>
<accession>A0A934RZT5</accession>
<protein>
    <recommendedName>
        <fullName evidence="3">DUF2007 domain-containing protein</fullName>
    </recommendedName>
</protein>
<reference evidence="1" key="1">
    <citation type="submission" date="2021-01" db="EMBL/GenBank/DDBJ databases">
        <title>Modified the classification status of verrucomicrobia.</title>
        <authorList>
            <person name="Feng X."/>
        </authorList>
    </citation>
    <scope>NUCLEOTIDE SEQUENCE</scope>
    <source>
        <strain evidence="1">KCTC 13126</strain>
    </source>
</reference>
<dbReference type="EMBL" id="JAENIL010000032">
    <property type="protein sequence ID" value="MBK1878565.1"/>
    <property type="molecule type" value="Genomic_DNA"/>
</dbReference>
<evidence type="ECO:0000313" key="2">
    <source>
        <dbReference type="Proteomes" id="UP000617628"/>
    </source>
</evidence>
<comment type="caution">
    <text evidence="1">The sequence shown here is derived from an EMBL/GenBank/DDBJ whole genome shotgun (WGS) entry which is preliminary data.</text>
</comment>